<evidence type="ECO:0000313" key="1">
    <source>
        <dbReference type="EMBL" id="KKK98945.1"/>
    </source>
</evidence>
<protein>
    <submittedName>
        <fullName evidence="1">Uncharacterized protein</fullName>
    </submittedName>
</protein>
<organism evidence="1">
    <name type="scientific">marine sediment metagenome</name>
    <dbReference type="NCBI Taxonomy" id="412755"/>
    <lineage>
        <taxon>unclassified sequences</taxon>
        <taxon>metagenomes</taxon>
        <taxon>ecological metagenomes</taxon>
    </lineage>
</organism>
<proteinExistence type="predicted"/>
<sequence length="42" mass="5274">SKEVRDFRFVVEKMVKFHFHIWITFSLAFLPERFMRNNKNEV</sequence>
<feature type="non-terminal residue" evidence="1">
    <location>
        <position position="1"/>
    </location>
</feature>
<gene>
    <name evidence="1" type="ORF">LCGC14_2637640</name>
</gene>
<dbReference type="AlphaFoldDB" id="A0A0F9AKY6"/>
<comment type="caution">
    <text evidence="1">The sequence shown here is derived from an EMBL/GenBank/DDBJ whole genome shotgun (WGS) entry which is preliminary data.</text>
</comment>
<accession>A0A0F9AKY6</accession>
<name>A0A0F9AKY6_9ZZZZ</name>
<dbReference type="EMBL" id="LAZR01045403">
    <property type="protein sequence ID" value="KKK98945.1"/>
    <property type="molecule type" value="Genomic_DNA"/>
</dbReference>
<reference evidence="1" key="1">
    <citation type="journal article" date="2015" name="Nature">
        <title>Complex archaea that bridge the gap between prokaryotes and eukaryotes.</title>
        <authorList>
            <person name="Spang A."/>
            <person name="Saw J.H."/>
            <person name="Jorgensen S.L."/>
            <person name="Zaremba-Niedzwiedzka K."/>
            <person name="Martijn J."/>
            <person name="Lind A.E."/>
            <person name="van Eijk R."/>
            <person name="Schleper C."/>
            <person name="Guy L."/>
            <person name="Ettema T.J."/>
        </authorList>
    </citation>
    <scope>NUCLEOTIDE SEQUENCE</scope>
</reference>